<dbReference type="Pfam" id="PF09388">
    <property type="entry name" value="SpoOE-like"/>
    <property type="match status" value="1"/>
</dbReference>
<dbReference type="PANTHER" id="PTHR41263">
    <property type="entry name" value="ASPARTYL-PHOSPHATE PHOSPHATASE YISI"/>
    <property type="match status" value="1"/>
</dbReference>
<comment type="caution">
    <text evidence="1">The sequence shown here is derived from an EMBL/GenBank/DDBJ whole genome shotgun (WGS) entry which is preliminary data.</text>
</comment>
<sequence length="55" mass="6275">MEALYEKIEILRKELITTGLIYGFTAPKTLHKSQELDKLLNLLGAQKEPNGLEYV</sequence>
<dbReference type="PANTHER" id="PTHR41263:SF1">
    <property type="entry name" value="ASPARTYL-PHOSPHATE PHOSPHATASE YISI"/>
    <property type="match status" value="1"/>
</dbReference>
<dbReference type="GO" id="GO:0043937">
    <property type="term" value="P:regulation of sporulation"/>
    <property type="evidence" value="ECO:0007669"/>
    <property type="project" value="InterPro"/>
</dbReference>
<accession>A0A9X8ZGX4</accession>
<dbReference type="AlphaFoldDB" id="A0A9X8ZGX4"/>
<dbReference type="EMBL" id="SZNT01000160">
    <property type="protein sequence ID" value="TKH11383.1"/>
    <property type="molecule type" value="Genomic_DNA"/>
</dbReference>
<organism evidence="1 2">
    <name type="scientific">Peribacillus simplex</name>
    <dbReference type="NCBI Taxonomy" id="1478"/>
    <lineage>
        <taxon>Bacteria</taxon>
        <taxon>Bacillati</taxon>
        <taxon>Bacillota</taxon>
        <taxon>Bacilli</taxon>
        <taxon>Bacillales</taxon>
        <taxon>Bacillaceae</taxon>
        <taxon>Peribacillus</taxon>
    </lineage>
</organism>
<dbReference type="InterPro" id="IPR037208">
    <property type="entry name" value="Spo0E-like_sf"/>
</dbReference>
<dbReference type="GO" id="GO:0046983">
    <property type="term" value="F:protein dimerization activity"/>
    <property type="evidence" value="ECO:0007669"/>
    <property type="project" value="InterPro"/>
</dbReference>
<dbReference type="Proteomes" id="UP000309170">
    <property type="component" value="Unassembled WGS sequence"/>
</dbReference>
<dbReference type="InterPro" id="IPR053028">
    <property type="entry name" value="Spo0E-like_phosphatase"/>
</dbReference>
<dbReference type="SUPFAM" id="SSF140500">
    <property type="entry name" value="BAS1536-like"/>
    <property type="match status" value="1"/>
</dbReference>
<gene>
    <name evidence="1" type="ORF">FC678_12450</name>
</gene>
<evidence type="ECO:0000313" key="2">
    <source>
        <dbReference type="Proteomes" id="UP000309170"/>
    </source>
</evidence>
<dbReference type="OrthoDB" id="2692170at2"/>
<evidence type="ECO:0000313" key="1">
    <source>
        <dbReference type="EMBL" id="TKH11383.1"/>
    </source>
</evidence>
<dbReference type="InterPro" id="IPR018540">
    <property type="entry name" value="Spo0E-like"/>
</dbReference>
<dbReference type="RefSeq" id="WP_137017916.1">
    <property type="nucleotide sequence ID" value="NZ_SZNS01000027.1"/>
</dbReference>
<reference evidence="1 2" key="1">
    <citation type="journal article" date="2019" name="Environ. Microbiol.">
        <title>An active ?-lactamase is a part of an orchestrated cell wall stress resistance network of Bacillus subtilis and related rhizosphere species.</title>
        <authorList>
            <person name="Bucher T."/>
            <person name="Keren-Paz A."/>
            <person name="Hausser J."/>
            <person name="Olender T."/>
            <person name="Cytryn E."/>
            <person name="Kolodkin-Gal I."/>
        </authorList>
    </citation>
    <scope>NUCLEOTIDE SEQUENCE [LARGE SCALE GENOMIC DNA]</scope>
    <source>
        <strain evidence="1 2">I4</strain>
    </source>
</reference>
<protein>
    <submittedName>
        <fullName evidence="1">Aspartyl-phosphate phosphatase Spo0E family protein</fullName>
    </submittedName>
</protein>
<dbReference type="InterPro" id="IPR036638">
    <property type="entry name" value="HLH_DNA-bd_sf"/>
</dbReference>
<proteinExistence type="predicted"/>
<dbReference type="Gene3D" id="4.10.280.10">
    <property type="entry name" value="Helix-loop-helix DNA-binding domain"/>
    <property type="match status" value="1"/>
</dbReference>
<name>A0A9X8ZGX4_9BACI</name>